<dbReference type="AlphaFoldDB" id="A0A6M3LF27"/>
<gene>
    <name evidence="1" type="ORF">MM415B04122_0004</name>
</gene>
<reference evidence="1" key="1">
    <citation type="submission" date="2020-03" db="EMBL/GenBank/DDBJ databases">
        <title>The deep terrestrial virosphere.</title>
        <authorList>
            <person name="Holmfeldt K."/>
            <person name="Nilsson E."/>
            <person name="Simone D."/>
            <person name="Lopez-Fernandez M."/>
            <person name="Wu X."/>
            <person name="de Brujin I."/>
            <person name="Lundin D."/>
            <person name="Andersson A."/>
            <person name="Bertilsson S."/>
            <person name="Dopson M."/>
        </authorList>
    </citation>
    <scope>NUCLEOTIDE SEQUENCE</scope>
    <source>
        <strain evidence="1">MM415B04122</strain>
    </source>
</reference>
<evidence type="ECO:0000313" key="1">
    <source>
        <dbReference type="EMBL" id="QJA93746.1"/>
    </source>
</evidence>
<dbReference type="EMBL" id="MT143174">
    <property type="protein sequence ID" value="QJA93746.1"/>
    <property type="molecule type" value="Genomic_DNA"/>
</dbReference>
<proteinExistence type="predicted"/>
<protein>
    <submittedName>
        <fullName evidence="1">Uncharacterized protein</fullName>
    </submittedName>
</protein>
<organism evidence="1">
    <name type="scientific">viral metagenome</name>
    <dbReference type="NCBI Taxonomy" id="1070528"/>
    <lineage>
        <taxon>unclassified sequences</taxon>
        <taxon>metagenomes</taxon>
        <taxon>organismal metagenomes</taxon>
    </lineage>
</organism>
<accession>A0A6M3LF27</accession>
<sequence>MELRTVNFLLVLVTGRVWKGSKDNGKWMRPGKLWDYEEGLYFIYDHFVGDILNVIVLDGFKKMIEKEIKINEYS</sequence>
<name>A0A6M3LF27_9ZZZZ</name>